<evidence type="ECO:0000256" key="9">
    <source>
        <dbReference type="ARBA" id="ARBA00022840"/>
    </source>
</evidence>
<dbReference type="GO" id="GO:0009035">
    <property type="term" value="F:type I site-specific deoxyribonuclease activity"/>
    <property type="evidence" value="ECO:0007669"/>
    <property type="project" value="UniProtKB-EC"/>
</dbReference>
<dbReference type="Gene3D" id="3.90.1570.50">
    <property type="match status" value="1"/>
</dbReference>
<comment type="caution">
    <text evidence="12">The sequence shown here is derived from an EMBL/GenBank/DDBJ whole genome shotgun (WGS) entry which is preliminary data.</text>
</comment>
<keyword evidence="9" id="KW-0067">ATP-binding</keyword>
<sequence>MEDILYRQISTSPSGFSEGLVEEVVLGTLQKLGYVYQPSAVISPDGAAPARLAYGDVLLSDLLAAAVERLNPNVPADAREQAIRLLSITVTPSLVEENRRIHRLITEGVDVEFGIGDGEVKGDKVWLIDFEHPENNEFLVTNQFTVAEGKHTRRPDVMVFVNGLPIGIIELKNAASKNATVDQAYQQLQTYKQQIPSLFRTNAVMVASDGMLARIGSLTADEERFMPWRSVTGADGDFTPHGPYEMDTLLRGVFDKERFLTLIRDFTVFGDRGEVNRPGFAGGRLV</sequence>
<reference evidence="12 13" key="1">
    <citation type="submission" date="2016-09" db="EMBL/GenBank/DDBJ databases">
        <title>Rhizobium oryziradicis sp. nov., isolated from the root of rice.</title>
        <authorList>
            <person name="Zhao J."/>
            <person name="Zhang X."/>
        </authorList>
    </citation>
    <scope>NUCLEOTIDE SEQUENCE [LARGE SCALE GENOMIC DNA]</scope>
    <source>
        <strain evidence="12 13">N19</strain>
    </source>
</reference>
<comment type="catalytic activity">
    <reaction evidence="1">
        <text>Endonucleolytic cleavage of DNA to give random double-stranded fragments with terminal 5'-phosphates, ATP is simultaneously hydrolyzed.</text>
        <dbReference type="EC" id="3.1.21.3"/>
    </reaction>
</comment>
<dbReference type="GO" id="GO:0009307">
    <property type="term" value="P:DNA restriction-modification system"/>
    <property type="evidence" value="ECO:0007669"/>
    <property type="project" value="UniProtKB-KW"/>
</dbReference>
<keyword evidence="6" id="KW-0680">Restriction system</keyword>
<accession>A0A1Q8ZUR7</accession>
<comment type="similarity">
    <text evidence="2">Belongs to the HsdR family.</text>
</comment>
<gene>
    <name evidence="12" type="ORF">BJF95_11400</name>
</gene>
<dbReference type="CDD" id="cd22332">
    <property type="entry name" value="HsdR_N"/>
    <property type="match status" value="1"/>
</dbReference>
<evidence type="ECO:0000259" key="11">
    <source>
        <dbReference type="Pfam" id="PF04313"/>
    </source>
</evidence>
<keyword evidence="8" id="KW-0378">Hydrolase</keyword>
<organism evidence="12 13">
    <name type="scientific">Rhizobium oryziradicis</name>
    <dbReference type="NCBI Taxonomy" id="1867956"/>
    <lineage>
        <taxon>Bacteria</taxon>
        <taxon>Pseudomonadati</taxon>
        <taxon>Pseudomonadota</taxon>
        <taxon>Alphaproteobacteria</taxon>
        <taxon>Hyphomicrobiales</taxon>
        <taxon>Rhizobiaceae</taxon>
        <taxon>Rhizobium/Agrobacterium group</taxon>
        <taxon>Rhizobium</taxon>
    </lineage>
</organism>
<evidence type="ECO:0000256" key="5">
    <source>
        <dbReference type="ARBA" id="ARBA00022741"/>
    </source>
</evidence>
<proteinExistence type="inferred from homology"/>
<dbReference type="RefSeq" id="WP_245297255.1">
    <property type="nucleotide sequence ID" value="NZ_MKIM01000024.1"/>
</dbReference>
<dbReference type="PANTHER" id="PTHR30195:SF15">
    <property type="entry name" value="TYPE I RESTRICTION ENZYME HINDI ENDONUCLEASE SUBUNIT"/>
    <property type="match status" value="1"/>
</dbReference>
<dbReference type="Proteomes" id="UP000186894">
    <property type="component" value="Unassembled WGS sequence"/>
</dbReference>
<evidence type="ECO:0000256" key="1">
    <source>
        <dbReference type="ARBA" id="ARBA00000851"/>
    </source>
</evidence>
<name>A0A1Q8ZUR7_9HYPH</name>
<keyword evidence="13" id="KW-1185">Reference proteome</keyword>
<protein>
    <recommendedName>
        <fullName evidence="3">type I site-specific deoxyribonuclease</fullName>
        <ecNumber evidence="3">3.1.21.3</ecNumber>
    </recommendedName>
</protein>
<evidence type="ECO:0000256" key="6">
    <source>
        <dbReference type="ARBA" id="ARBA00022747"/>
    </source>
</evidence>
<evidence type="ECO:0000313" key="12">
    <source>
        <dbReference type="EMBL" id="OLP45727.1"/>
    </source>
</evidence>
<dbReference type="InterPro" id="IPR007409">
    <property type="entry name" value="Restrct_endonuc_type1_HsdR_N"/>
</dbReference>
<evidence type="ECO:0000256" key="4">
    <source>
        <dbReference type="ARBA" id="ARBA00022722"/>
    </source>
</evidence>
<evidence type="ECO:0000256" key="2">
    <source>
        <dbReference type="ARBA" id="ARBA00008598"/>
    </source>
</evidence>
<keyword evidence="5" id="KW-0547">Nucleotide-binding</keyword>
<keyword evidence="10" id="KW-0238">DNA-binding</keyword>
<evidence type="ECO:0000256" key="3">
    <source>
        <dbReference type="ARBA" id="ARBA00012654"/>
    </source>
</evidence>
<evidence type="ECO:0000256" key="10">
    <source>
        <dbReference type="ARBA" id="ARBA00023125"/>
    </source>
</evidence>
<dbReference type="Pfam" id="PF04313">
    <property type="entry name" value="HSDR_N"/>
    <property type="match status" value="1"/>
</dbReference>
<dbReference type="EC" id="3.1.21.3" evidence="3"/>
<dbReference type="InterPro" id="IPR051268">
    <property type="entry name" value="Type-I_R_enzyme_R_subunit"/>
</dbReference>
<dbReference type="PANTHER" id="PTHR30195">
    <property type="entry name" value="TYPE I SITE-SPECIFIC DEOXYRIBONUCLEASE PROTEIN SUBUNIT M AND R"/>
    <property type="match status" value="1"/>
</dbReference>
<dbReference type="STRING" id="1867956.BJF95_11400"/>
<dbReference type="AlphaFoldDB" id="A0A1Q8ZUR7"/>
<evidence type="ECO:0000256" key="8">
    <source>
        <dbReference type="ARBA" id="ARBA00022801"/>
    </source>
</evidence>
<feature type="domain" description="Restriction endonuclease type I HsdR N-terminal" evidence="11">
    <location>
        <begin position="16"/>
        <end position="224"/>
    </location>
</feature>
<dbReference type="GO" id="GO:0003677">
    <property type="term" value="F:DNA binding"/>
    <property type="evidence" value="ECO:0007669"/>
    <property type="project" value="UniProtKB-KW"/>
</dbReference>
<evidence type="ECO:0000313" key="13">
    <source>
        <dbReference type="Proteomes" id="UP000186894"/>
    </source>
</evidence>
<dbReference type="EMBL" id="MKIM01000024">
    <property type="protein sequence ID" value="OLP45727.1"/>
    <property type="molecule type" value="Genomic_DNA"/>
</dbReference>
<dbReference type="GO" id="GO:0005524">
    <property type="term" value="F:ATP binding"/>
    <property type="evidence" value="ECO:0007669"/>
    <property type="project" value="UniProtKB-KW"/>
</dbReference>
<keyword evidence="7" id="KW-0255">Endonuclease</keyword>
<keyword evidence="4" id="KW-0540">Nuclease</keyword>
<evidence type="ECO:0000256" key="7">
    <source>
        <dbReference type="ARBA" id="ARBA00022759"/>
    </source>
</evidence>